<evidence type="ECO:0000313" key="3">
    <source>
        <dbReference type="Proteomes" id="UP000320762"/>
    </source>
</evidence>
<feature type="region of interest" description="Disordered" evidence="1">
    <location>
        <begin position="172"/>
        <end position="249"/>
    </location>
</feature>
<dbReference type="OrthoDB" id="10402537at2759"/>
<accession>A0A550C2A0</accession>
<evidence type="ECO:0000256" key="1">
    <source>
        <dbReference type="SAM" id="MobiDB-lite"/>
    </source>
</evidence>
<dbReference type="AlphaFoldDB" id="A0A550C2A0"/>
<reference evidence="2 3" key="1">
    <citation type="journal article" date="2019" name="New Phytol.">
        <title>Comparative genomics reveals unique wood-decay strategies and fruiting body development in the Schizophyllaceae.</title>
        <authorList>
            <person name="Almasi E."/>
            <person name="Sahu N."/>
            <person name="Krizsan K."/>
            <person name="Balint B."/>
            <person name="Kovacs G.M."/>
            <person name="Kiss B."/>
            <person name="Cseklye J."/>
            <person name="Drula E."/>
            <person name="Henrissat B."/>
            <person name="Nagy I."/>
            <person name="Chovatia M."/>
            <person name="Adam C."/>
            <person name="LaButti K."/>
            <person name="Lipzen A."/>
            <person name="Riley R."/>
            <person name="Grigoriev I.V."/>
            <person name="Nagy L.G."/>
        </authorList>
    </citation>
    <scope>NUCLEOTIDE SEQUENCE [LARGE SCALE GENOMIC DNA]</scope>
    <source>
        <strain evidence="2 3">NL-1724</strain>
    </source>
</reference>
<protein>
    <submittedName>
        <fullName evidence="2">Uncharacterized protein</fullName>
    </submittedName>
</protein>
<organism evidence="2 3">
    <name type="scientific">Schizophyllum amplum</name>
    <dbReference type="NCBI Taxonomy" id="97359"/>
    <lineage>
        <taxon>Eukaryota</taxon>
        <taxon>Fungi</taxon>
        <taxon>Dikarya</taxon>
        <taxon>Basidiomycota</taxon>
        <taxon>Agaricomycotina</taxon>
        <taxon>Agaricomycetes</taxon>
        <taxon>Agaricomycetidae</taxon>
        <taxon>Agaricales</taxon>
        <taxon>Schizophyllaceae</taxon>
        <taxon>Schizophyllum</taxon>
    </lineage>
</organism>
<dbReference type="Proteomes" id="UP000320762">
    <property type="component" value="Unassembled WGS sequence"/>
</dbReference>
<dbReference type="EMBL" id="VDMD01000032">
    <property type="protein sequence ID" value="TRM58917.1"/>
    <property type="molecule type" value="Genomic_DNA"/>
</dbReference>
<keyword evidence="3" id="KW-1185">Reference proteome</keyword>
<evidence type="ECO:0000313" key="2">
    <source>
        <dbReference type="EMBL" id="TRM58917.1"/>
    </source>
</evidence>
<proteinExistence type="predicted"/>
<feature type="compositionally biased region" description="Low complexity" evidence="1">
    <location>
        <begin position="196"/>
        <end position="206"/>
    </location>
</feature>
<comment type="caution">
    <text evidence="2">The sequence shown here is derived from an EMBL/GenBank/DDBJ whole genome shotgun (WGS) entry which is preliminary data.</text>
</comment>
<gene>
    <name evidence="2" type="ORF">BD626DRAFT_539723</name>
</gene>
<name>A0A550C2A0_9AGAR</name>
<sequence length="280" mass="30592">MATCEWRCTKPGCPDPDYPKDYDAASCMASRGPAACKAMRHGWKYHYKQVTVRWRGGSRVVKRNEATGLFECPCGDPTHARRHSQRLVALCRRHPSPGKIAAYQDTSDEEDVAGEDAGQPDVDGMLACSAPYAWVSDEDDGVGEIVIASSAGAKGYVGSRRVVNGARANSPIFIASSSPDPFTMMPRSPSPVTQKSISRSVSSVSRLANASAGPSMPTPRARDSPPARANGKRKRSSKVHCEEHDSEEEALVEELKKLREQRKRKLRRMIAEYKGDGEDA</sequence>